<reference evidence="2" key="1">
    <citation type="submission" date="2014-12" db="EMBL/GenBank/DDBJ databases">
        <title>Insight into the proteome of Arion vulgaris.</title>
        <authorList>
            <person name="Aradska J."/>
            <person name="Bulat T."/>
            <person name="Smidak R."/>
            <person name="Sarate P."/>
            <person name="Gangsoo J."/>
            <person name="Sialana F."/>
            <person name="Bilban M."/>
            <person name="Lubec G."/>
        </authorList>
    </citation>
    <scope>NUCLEOTIDE SEQUENCE</scope>
    <source>
        <tissue evidence="2">Skin</tissue>
    </source>
</reference>
<feature type="region of interest" description="Disordered" evidence="1">
    <location>
        <begin position="1"/>
        <end position="20"/>
    </location>
</feature>
<evidence type="ECO:0000256" key="1">
    <source>
        <dbReference type="SAM" id="MobiDB-lite"/>
    </source>
</evidence>
<gene>
    <name evidence="2" type="primary">ORF102892</name>
</gene>
<dbReference type="AlphaFoldDB" id="A0A0B7A8T1"/>
<protein>
    <submittedName>
        <fullName evidence="2">Uncharacterized protein</fullName>
    </submittedName>
</protein>
<accession>A0A0B7A8T1</accession>
<organism evidence="2">
    <name type="scientific">Arion vulgaris</name>
    <dbReference type="NCBI Taxonomy" id="1028688"/>
    <lineage>
        <taxon>Eukaryota</taxon>
        <taxon>Metazoa</taxon>
        <taxon>Spiralia</taxon>
        <taxon>Lophotrochozoa</taxon>
        <taxon>Mollusca</taxon>
        <taxon>Gastropoda</taxon>
        <taxon>Heterobranchia</taxon>
        <taxon>Euthyneura</taxon>
        <taxon>Panpulmonata</taxon>
        <taxon>Eupulmonata</taxon>
        <taxon>Stylommatophora</taxon>
        <taxon>Helicina</taxon>
        <taxon>Arionoidea</taxon>
        <taxon>Arionidae</taxon>
        <taxon>Arion</taxon>
    </lineage>
</organism>
<name>A0A0B7A8T1_9EUPU</name>
<evidence type="ECO:0000313" key="2">
    <source>
        <dbReference type="EMBL" id="CEK77072.1"/>
    </source>
</evidence>
<dbReference type="EMBL" id="HACG01030207">
    <property type="protein sequence ID" value="CEK77072.1"/>
    <property type="molecule type" value="Transcribed_RNA"/>
</dbReference>
<proteinExistence type="predicted"/>
<feature type="non-terminal residue" evidence="2">
    <location>
        <position position="51"/>
    </location>
</feature>
<sequence>MSFTGQQNSNQTSYWSSAYNDNNHHENVIDKIINVQSSLAVELNLNGVSVI</sequence>